<reference evidence="2" key="1">
    <citation type="submission" date="2022-08" db="EMBL/GenBank/DDBJ databases">
        <authorList>
            <consortium name="DOE Joint Genome Institute"/>
            <person name="Min B."/>
            <person name="Riley R."/>
            <person name="Sierra-Patev S."/>
            <person name="Naranjo-Ortiz M."/>
            <person name="Looney B."/>
            <person name="Konkel Z."/>
            <person name="Slot J.C."/>
            <person name="Sakamoto Y."/>
            <person name="Steenwyk J.L."/>
            <person name="Rokas A."/>
            <person name="Carro J."/>
            <person name="Camarero S."/>
            <person name="Ferreira P."/>
            <person name="Molpeceres G."/>
            <person name="Ruiz-Duenas F.J."/>
            <person name="Serrano A."/>
            <person name="Henrissat B."/>
            <person name="Drula E."/>
            <person name="Hughes K.W."/>
            <person name="Mata J.L."/>
            <person name="Ishikawa N.K."/>
            <person name="Vargas-Isla R."/>
            <person name="Ushijima S."/>
            <person name="Smith C.A."/>
            <person name="Ahrendt S."/>
            <person name="Andreopoulos W."/>
            <person name="He G."/>
            <person name="Labutti K."/>
            <person name="Lipzen A."/>
            <person name="Ng V."/>
            <person name="Sandor L."/>
            <person name="Barry K."/>
            <person name="Martinez A.T."/>
            <person name="Xiao Y."/>
            <person name="Gibbons J.G."/>
            <person name="Terashima K."/>
            <person name="Hibbett D.S."/>
            <person name="Grigoriev I.V."/>
        </authorList>
    </citation>
    <scope>NUCLEOTIDE SEQUENCE</scope>
    <source>
        <strain evidence="2">TFB9207</strain>
    </source>
</reference>
<gene>
    <name evidence="2" type="ORF">F5878DRAFT_608434</name>
</gene>
<organism evidence="2 3">
    <name type="scientific">Lentinula raphanica</name>
    <dbReference type="NCBI Taxonomy" id="153919"/>
    <lineage>
        <taxon>Eukaryota</taxon>
        <taxon>Fungi</taxon>
        <taxon>Dikarya</taxon>
        <taxon>Basidiomycota</taxon>
        <taxon>Agaricomycotina</taxon>
        <taxon>Agaricomycetes</taxon>
        <taxon>Agaricomycetidae</taxon>
        <taxon>Agaricales</taxon>
        <taxon>Marasmiineae</taxon>
        <taxon>Omphalotaceae</taxon>
        <taxon>Lentinula</taxon>
    </lineage>
</organism>
<name>A0AA38UI24_9AGAR</name>
<comment type="caution">
    <text evidence="2">The sequence shown here is derived from an EMBL/GenBank/DDBJ whole genome shotgun (WGS) entry which is preliminary data.</text>
</comment>
<feature type="chain" id="PRO_5041325662" evidence="1">
    <location>
        <begin position="22"/>
        <end position="138"/>
    </location>
</feature>
<dbReference type="AlphaFoldDB" id="A0AA38UI24"/>
<dbReference type="Proteomes" id="UP001163846">
    <property type="component" value="Unassembled WGS sequence"/>
</dbReference>
<protein>
    <submittedName>
        <fullName evidence="2">Uncharacterized protein</fullName>
    </submittedName>
</protein>
<evidence type="ECO:0000256" key="1">
    <source>
        <dbReference type="SAM" id="SignalP"/>
    </source>
</evidence>
<keyword evidence="3" id="KW-1185">Reference proteome</keyword>
<evidence type="ECO:0000313" key="3">
    <source>
        <dbReference type="Proteomes" id="UP001163846"/>
    </source>
</evidence>
<evidence type="ECO:0000313" key="2">
    <source>
        <dbReference type="EMBL" id="KAJ3842159.1"/>
    </source>
</evidence>
<dbReference type="EMBL" id="MU806015">
    <property type="protein sequence ID" value="KAJ3842159.1"/>
    <property type="molecule type" value="Genomic_DNA"/>
</dbReference>
<proteinExistence type="predicted"/>
<feature type="signal peptide" evidence="1">
    <location>
        <begin position="1"/>
        <end position="21"/>
    </location>
</feature>
<keyword evidence="1" id="KW-0732">Signal</keyword>
<sequence>MKFTPASVALALSAFSTAVLASPLSRRDTGPECSIVVTPENGTSPTAGAVQNELLYGFLERMSDSTYPDGTTVTRISLIGPSATDNGDGTFTAVTNLIVDGLTSDEISDIITTQWPKTWVWPADSTTGYNFYMTSAVC</sequence>
<accession>A0AA38UI24</accession>